<feature type="domain" description="Tail specific protease" evidence="2">
    <location>
        <begin position="298"/>
        <end position="494"/>
    </location>
</feature>
<dbReference type="GO" id="GO:0006508">
    <property type="term" value="P:proteolysis"/>
    <property type="evidence" value="ECO:0007669"/>
    <property type="project" value="InterPro"/>
</dbReference>
<evidence type="ECO:0000313" key="5">
    <source>
        <dbReference type="Proteomes" id="UP001201262"/>
    </source>
</evidence>
<feature type="non-terminal residue" evidence="4">
    <location>
        <position position="1"/>
    </location>
</feature>
<name>A0AAD4PUR3_9EURO</name>
<evidence type="ECO:0008006" key="6">
    <source>
        <dbReference type="Google" id="ProtNLM"/>
    </source>
</evidence>
<feature type="compositionally biased region" description="Low complexity" evidence="1">
    <location>
        <begin position="250"/>
        <end position="276"/>
    </location>
</feature>
<feature type="compositionally biased region" description="Low complexity" evidence="1">
    <location>
        <begin position="653"/>
        <end position="668"/>
    </location>
</feature>
<evidence type="ECO:0000256" key="1">
    <source>
        <dbReference type="SAM" id="MobiDB-lite"/>
    </source>
</evidence>
<feature type="domain" description="CPAF-like PDZ" evidence="3">
    <location>
        <begin position="103"/>
        <end position="221"/>
    </location>
</feature>
<dbReference type="InterPro" id="IPR005151">
    <property type="entry name" value="Tail-specific_protease"/>
</dbReference>
<evidence type="ECO:0000259" key="2">
    <source>
        <dbReference type="Pfam" id="PF03572"/>
    </source>
</evidence>
<feature type="region of interest" description="Disordered" evidence="1">
    <location>
        <begin position="641"/>
        <end position="668"/>
    </location>
</feature>
<accession>A0AAD4PUR3</accession>
<dbReference type="InterPro" id="IPR056186">
    <property type="entry name" value="PDZ_CPAF-rel"/>
</dbReference>
<gene>
    <name evidence="4" type="ORF">BGW36DRAFT_273811</name>
</gene>
<dbReference type="Gene3D" id="3.90.226.10">
    <property type="entry name" value="2-enoyl-CoA Hydratase, Chain A, domain 1"/>
    <property type="match status" value="1"/>
</dbReference>
<proteinExistence type="predicted"/>
<feature type="region of interest" description="Disordered" evidence="1">
    <location>
        <begin position="240"/>
        <end position="276"/>
    </location>
</feature>
<dbReference type="GO" id="GO:0008236">
    <property type="term" value="F:serine-type peptidase activity"/>
    <property type="evidence" value="ECO:0007669"/>
    <property type="project" value="InterPro"/>
</dbReference>
<dbReference type="Pfam" id="PF23658">
    <property type="entry name" value="PDZ_CPAF_rel"/>
    <property type="match status" value="1"/>
</dbReference>
<dbReference type="InterPro" id="IPR052766">
    <property type="entry name" value="S41A_metabolite_peptidase"/>
</dbReference>
<protein>
    <recommendedName>
        <fullName evidence="6">Tail specific protease domain-containing protein</fullName>
    </recommendedName>
</protein>
<evidence type="ECO:0000313" key="4">
    <source>
        <dbReference type="EMBL" id="KAH8689655.1"/>
    </source>
</evidence>
<dbReference type="PANTHER" id="PTHR37049">
    <property type="entry name" value="PEPTIDASE S41 FAMILY PROTEIN"/>
    <property type="match status" value="1"/>
</dbReference>
<dbReference type="InterPro" id="IPR029045">
    <property type="entry name" value="ClpP/crotonase-like_dom_sf"/>
</dbReference>
<reference evidence="4" key="1">
    <citation type="submission" date="2021-12" db="EMBL/GenBank/DDBJ databases">
        <title>Convergent genome expansion in fungi linked to evolution of root-endophyte symbiosis.</title>
        <authorList>
            <consortium name="DOE Joint Genome Institute"/>
            <person name="Ke Y.-H."/>
            <person name="Bonito G."/>
            <person name="Liao H.-L."/>
            <person name="Looney B."/>
            <person name="Rojas-Flechas A."/>
            <person name="Nash J."/>
            <person name="Hameed K."/>
            <person name="Schadt C."/>
            <person name="Martin F."/>
            <person name="Crous P.W."/>
            <person name="Miettinen O."/>
            <person name="Magnuson J.K."/>
            <person name="Labbe J."/>
            <person name="Jacobson D."/>
            <person name="Doktycz M.J."/>
            <person name="Veneault-Fourrey C."/>
            <person name="Kuo A."/>
            <person name="Mondo S."/>
            <person name="Calhoun S."/>
            <person name="Riley R."/>
            <person name="Ohm R."/>
            <person name="LaButti K."/>
            <person name="Andreopoulos B."/>
            <person name="Pangilinan J."/>
            <person name="Nolan M."/>
            <person name="Tritt A."/>
            <person name="Clum A."/>
            <person name="Lipzen A."/>
            <person name="Daum C."/>
            <person name="Barry K."/>
            <person name="Grigoriev I.V."/>
            <person name="Vilgalys R."/>
        </authorList>
    </citation>
    <scope>NUCLEOTIDE SEQUENCE</scope>
    <source>
        <strain evidence="4">PMI_201</strain>
    </source>
</reference>
<keyword evidence="5" id="KW-1185">Reference proteome</keyword>
<dbReference type="RefSeq" id="XP_046066009.1">
    <property type="nucleotide sequence ID" value="XM_046210168.1"/>
</dbReference>
<feature type="compositionally biased region" description="Polar residues" evidence="1">
    <location>
        <begin position="641"/>
        <end position="652"/>
    </location>
</feature>
<organism evidence="4 5">
    <name type="scientific">Talaromyces proteolyticus</name>
    <dbReference type="NCBI Taxonomy" id="1131652"/>
    <lineage>
        <taxon>Eukaryota</taxon>
        <taxon>Fungi</taxon>
        <taxon>Dikarya</taxon>
        <taxon>Ascomycota</taxon>
        <taxon>Pezizomycotina</taxon>
        <taxon>Eurotiomycetes</taxon>
        <taxon>Eurotiomycetidae</taxon>
        <taxon>Eurotiales</taxon>
        <taxon>Trichocomaceae</taxon>
        <taxon>Talaromyces</taxon>
        <taxon>Talaromyces sect. Bacilispori</taxon>
    </lineage>
</organism>
<comment type="caution">
    <text evidence="4">The sequence shown here is derived from an EMBL/GenBank/DDBJ whole genome shotgun (WGS) entry which is preliminary data.</text>
</comment>
<dbReference type="Pfam" id="PF03572">
    <property type="entry name" value="Peptidase_S41"/>
    <property type="match status" value="1"/>
</dbReference>
<evidence type="ECO:0000259" key="3">
    <source>
        <dbReference type="Pfam" id="PF23658"/>
    </source>
</evidence>
<dbReference type="SUPFAM" id="SSF52096">
    <property type="entry name" value="ClpP/crotonase"/>
    <property type="match status" value="1"/>
</dbReference>
<sequence length="678" mass="72014">LAAECLATMPFETDKAVAFIDEYSKYLEFQSDLEILAKPPPGYLSNAVDLRSGLQAIRTAAARGDYSNQFQFDSDISDLINSANDGHLNFQLCSMSIFQFAAHDLLVVSISPDGVATPQLYTIEDARSYASGATNISPIAFINGFGAASVLESQARRQWLQDPDAQYNMAVSNLNINGQGEVGSNAFALDSAWRGVDSYKFQFANQTSKDYKVVAAMSTKFNFNYTSGKDLYNAVCGQTAPASPAPSTTPSPSQSAAAVRRSAASTTPAPSSYPSPIMREDHNLIVGYYPTEHGLEDVAVLGVPTFQPTTEAEIYNFAVLAQYFVGNATKDGKTKIIVDLQSNGGGLVNSGMALYSVFFPNETLYSATRMRSHDALDFIGTIFNAIAGNANGTRNPVMDTSGLLIDSIVMPDQESTYNSWSGFYGPYLRGGIPSTAIAAESKFADEANPATDPINTDGLGGELDFKTPPFAPENIVILTDGRCTSTCSLFTDRMISKGVRTVAMGGRPHPGAMQAVGGVKGSQALELSDIDKAAQLARSALNQSIAAGAPILSNVSQARFQEVMPIPLKNFPLPLSTGGLNYRNTYTKNDTDIPTQFIYEPASCHLFYTAQTIDDPSVTWSLAANATWGSGTCVGGINSDTGSLGSQTNNEAGSTDSSSNTDSVSPGSHEALGLLLAL</sequence>
<dbReference type="GeneID" id="70240455"/>
<dbReference type="PANTHER" id="PTHR37049:SF4">
    <property type="entry name" value="RHODANESE DOMAIN-CONTAINING PROTEIN"/>
    <property type="match status" value="1"/>
</dbReference>
<dbReference type="AlphaFoldDB" id="A0AAD4PUR3"/>
<dbReference type="Proteomes" id="UP001201262">
    <property type="component" value="Unassembled WGS sequence"/>
</dbReference>
<dbReference type="EMBL" id="JAJTJA010000015">
    <property type="protein sequence ID" value="KAH8689655.1"/>
    <property type="molecule type" value="Genomic_DNA"/>
</dbReference>
<feature type="non-terminal residue" evidence="4">
    <location>
        <position position="678"/>
    </location>
</feature>